<feature type="region of interest" description="Disordered" evidence="1">
    <location>
        <begin position="302"/>
        <end position="325"/>
    </location>
</feature>
<dbReference type="OrthoDB" id="3222453at2759"/>
<gene>
    <name evidence="2" type="ORF">ARMGADRAFT_76541</name>
</gene>
<name>A0A2H3CYY1_ARMGA</name>
<dbReference type="STRING" id="47427.A0A2H3CYY1"/>
<dbReference type="AlphaFoldDB" id="A0A2H3CYY1"/>
<dbReference type="EMBL" id="KZ293744">
    <property type="protein sequence ID" value="PBK80506.1"/>
    <property type="molecule type" value="Genomic_DNA"/>
</dbReference>
<protein>
    <submittedName>
        <fullName evidence="2">Uncharacterized protein</fullName>
    </submittedName>
</protein>
<evidence type="ECO:0000313" key="2">
    <source>
        <dbReference type="EMBL" id="PBK80506.1"/>
    </source>
</evidence>
<evidence type="ECO:0000313" key="3">
    <source>
        <dbReference type="Proteomes" id="UP000217790"/>
    </source>
</evidence>
<reference evidence="3" key="1">
    <citation type="journal article" date="2017" name="Nat. Ecol. Evol.">
        <title>Genome expansion and lineage-specific genetic innovations in the forest pathogenic fungi Armillaria.</title>
        <authorList>
            <person name="Sipos G."/>
            <person name="Prasanna A.N."/>
            <person name="Walter M.C."/>
            <person name="O'Connor E."/>
            <person name="Balint B."/>
            <person name="Krizsan K."/>
            <person name="Kiss B."/>
            <person name="Hess J."/>
            <person name="Varga T."/>
            <person name="Slot J."/>
            <person name="Riley R."/>
            <person name="Boka B."/>
            <person name="Rigling D."/>
            <person name="Barry K."/>
            <person name="Lee J."/>
            <person name="Mihaltcheva S."/>
            <person name="LaButti K."/>
            <person name="Lipzen A."/>
            <person name="Waldron R."/>
            <person name="Moloney N.M."/>
            <person name="Sperisen C."/>
            <person name="Kredics L."/>
            <person name="Vagvoelgyi C."/>
            <person name="Patrignani A."/>
            <person name="Fitzpatrick D."/>
            <person name="Nagy I."/>
            <person name="Doyle S."/>
            <person name="Anderson J.B."/>
            <person name="Grigoriev I.V."/>
            <person name="Gueldener U."/>
            <person name="Muensterkoetter M."/>
            <person name="Nagy L.G."/>
        </authorList>
    </citation>
    <scope>NUCLEOTIDE SEQUENCE [LARGE SCALE GENOMIC DNA]</scope>
    <source>
        <strain evidence="3">Ar21-2</strain>
    </source>
</reference>
<accession>A0A2H3CYY1</accession>
<proteinExistence type="predicted"/>
<dbReference type="InParanoid" id="A0A2H3CYY1"/>
<dbReference type="Proteomes" id="UP000217790">
    <property type="component" value="Unassembled WGS sequence"/>
</dbReference>
<evidence type="ECO:0000256" key="1">
    <source>
        <dbReference type="SAM" id="MobiDB-lite"/>
    </source>
</evidence>
<organism evidence="2 3">
    <name type="scientific">Armillaria gallica</name>
    <name type="common">Bulbous honey fungus</name>
    <name type="synonym">Armillaria bulbosa</name>
    <dbReference type="NCBI Taxonomy" id="47427"/>
    <lineage>
        <taxon>Eukaryota</taxon>
        <taxon>Fungi</taxon>
        <taxon>Dikarya</taxon>
        <taxon>Basidiomycota</taxon>
        <taxon>Agaricomycotina</taxon>
        <taxon>Agaricomycetes</taxon>
        <taxon>Agaricomycetidae</taxon>
        <taxon>Agaricales</taxon>
        <taxon>Marasmiineae</taxon>
        <taxon>Physalacriaceae</taxon>
        <taxon>Armillaria</taxon>
    </lineage>
</organism>
<sequence>MSEQHAHVVYTKLLLARGHGYPLWIPEPDYTLPPEYIDKGISVGDVVMIRDDGGFDFLFNIFLEADHPVNRDRVPPRFEPLRVSGVNPTRTIYLQHGRRSSVTSSLVTTHSITAGGSATMPLIAGGGAGVEFTISKEQAAILVLPEGATRFDTNHPSLMRNYALEHAHEWYEFVNGPTQGREALNGSLVLVSGCDKAAAWGSAAMSRPSADRSIKLTFSFPGVAEGQIALGSSWTTQLWTTTRLFPDVSGPGFAPFKENQGVFIRGFTISVREKNRVSRVLPVPWRPDVQLARLSKPLPDISSRAPYSRSPPVSGPAWGTQGTSDRGYLEKDNLTKLVSSIVELHLDDVSKLSLSSASTVRS</sequence>
<keyword evidence="3" id="KW-1185">Reference proteome</keyword>
<dbReference type="OMA" id="KASHTIH"/>